<dbReference type="Proteomes" id="UP001054837">
    <property type="component" value="Unassembled WGS sequence"/>
</dbReference>
<reference evidence="2 3" key="1">
    <citation type="submission" date="2021-06" db="EMBL/GenBank/DDBJ databases">
        <title>Caerostris darwini draft genome.</title>
        <authorList>
            <person name="Kono N."/>
            <person name="Arakawa K."/>
        </authorList>
    </citation>
    <scope>NUCLEOTIDE SEQUENCE [LARGE SCALE GENOMIC DNA]</scope>
</reference>
<feature type="region of interest" description="Disordered" evidence="1">
    <location>
        <begin position="37"/>
        <end position="56"/>
    </location>
</feature>
<protein>
    <submittedName>
        <fullName evidence="2">Uncharacterized protein</fullName>
    </submittedName>
</protein>
<keyword evidence="3" id="KW-1185">Reference proteome</keyword>
<accession>A0AAV4TYP0</accession>
<evidence type="ECO:0000313" key="3">
    <source>
        <dbReference type="Proteomes" id="UP001054837"/>
    </source>
</evidence>
<sequence>MTVERQNKYLQHPSVLSGACEEHRFFIIFRTSGGRGRGTQPNVLGRGVEKRKKDAPHRQSIRSPVSSAIFLCVVIYSKVDFVETQELNIFLENSVQTMRCFIWKFFLFDLVIRIV</sequence>
<proteinExistence type="predicted"/>
<dbReference type="PROSITE" id="PS51257">
    <property type="entry name" value="PROKAR_LIPOPROTEIN"/>
    <property type="match status" value="1"/>
</dbReference>
<dbReference type="EMBL" id="BPLQ01010363">
    <property type="protein sequence ID" value="GIY50240.1"/>
    <property type="molecule type" value="Genomic_DNA"/>
</dbReference>
<evidence type="ECO:0000256" key="1">
    <source>
        <dbReference type="SAM" id="MobiDB-lite"/>
    </source>
</evidence>
<dbReference type="AlphaFoldDB" id="A0AAV4TYP0"/>
<evidence type="ECO:0000313" key="2">
    <source>
        <dbReference type="EMBL" id="GIY50240.1"/>
    </source>
</evidence>
<name>A0AAV4TYP0_9ARAC</name>
<organism evidence="2 3">
    <name type="scientific">Caerostris darwini</name>
    <dbReference type="NCBI Taxonomy" id="1538125"/>
    <lineage>
        <taxon>Eukaryota</taxon>
        <taxon>Metazoa</taxon>
        <taxon>Ecdysozoa</taxon>
        <taxon>Arthropoda</taxon>
        <taxon>Chelicerata</taxon>
        <taxon>Arachnida</taxon>
        <taxon>Araneae</taxon>
        <taxon>Araneomorphae</taxon>
        <taxon>Entelegynae</taxon>
        <taxon>Araneoidea</taxon>
        <taxon>Araneidae</taxon>
        <taxon>Caerostris</taxon>
    </lineage>
</organism>
<comment type="caution">
    <text evidence="2">The sequence shown here is derived from an EMBL/GenBank/DDBJ whole genome shotgun (WGS) entry which is preliminary data.</text>
</comment>
<gene>
    <name evidence="2" type="ORF">CDAR_319151</name>
</gene>